<organism evidence="2 3">
    <name type="scientific">Camellia sinensis</name>
    <name type="common">Tea plant</name>
    <name type="synonym">Thea sinensis</name>
    <dbReference type="NCBI Taxonomy" id="4442"/>
    <lineage>
        <taxon>Eukaryota</taxon>
        <taxon>Viridiplantae</taxon>
        <taxon>Streptophyta</taxon>
        <taxon>Embryophyta</taxon>
        <taxon>Tracheophyta</taxon>
        <taxon>Spermatophyta</taxon>
        <taxon>Magnoliopsida</taxon>
        <taxon>eudicotyledons</taxon>
        <taxon>Gunneridae</taxon>
        <taxon>Pentapetalae</taxon>
        <taxon>asterids</taxon>
        <taxon>Ericales</taxon>
        <taxon>Theaceae</taxon>
        <taxon>Camellia</taxon>
    </lineage>
</organism>
<dbReference type="Pfam" id="PF03732">
    <property type="entry name" value="Retrotrans_gag"/>
    <property type="match status" value="1"/>
</dbReference>
<keyword evidence="3" id="KW-1185">Reference proteome</keyword>
<dbReference type="EMBL" id="JACBKZ010000014">
    <property type="protein sequence ID" value="KAF5933962.1"/>
    <property type="molecule type" value="Genomic_DNA"/>
</dbReference>
<evidence type="ECO:0000313" key="3">
    <source>
        <dbReference type="Proteomes" id="UP000593564"/>
    </source>
</evidence>
<accession>A0A7J7FZW0</accession>
<feature type="domain" description="Retrotransposon gag" evidence="1">
    <location>
        <begin position="14"/>
        <end position="78"/>
    </location>
</feature>
<dbReference type="Proteomes" id="UP000593564">
    <property type="component" value="Unassembled WGS sequence"/>
</dbReference>
<name>A0A7J7FZW0_CAMSI</name>
<evidence type="ECO:0000313" key="2">
    <source>
        <dbReference type="EMBL" id="KAF5933962.1"/>
    </source>
</evidence>
<reference evidence="3" key="1">
    <citation type="journal article" date="2020" name="Nat. Commun.">
        <title>Genome assembly of wild tea tree DASZ reveals pedigree and selection history of tea varieties.</title>
        <authorList>
            <person name="Zhang W."/>
            <person name="Zhang Y."/>
            <person name="Qiu H."/>
            <person name="Guo Y."/>
            <person name="Wan H."/>
            <person name="Zhang X."/>
            <person name="Scossa F."/>
            <person name="Alseekh S."/>
            <person name="Zhang Q."/>
            <person name="Wang P."/>
            <person name="Xu L."/>
            <person name="Schmidt M.H."/>
            <person name="Jia X."/>
            <person name="Li D."/>
            <person name="Zhu A."/>
            <person name="Guo F."/>
            <person name="Chen W."/>
            <person name="Ni D."/>
            <person name="Usadel B."/>
            <person name="Fernie A.R."/>
            <person name="Wen W."/>
        </authorList>
    </citation>
    <scope>NUCLEOTIDE SEQUENCE [LARGE SCALE GENOMIC DNA]</scope>
    <source>
        <strain evidence="3">cv. G240</strain>
    </source>
</reference>
<protein>
    <recommendedName>
        <fullName evidence="1">Retrotransposon gag domain-containing protein</fullName>
    </recommendedName>
</protein>
<sequence>MALYNGNEQLLCKVFLLFFGEIASDWFHKLPRGTVKSWEGLVEMFMARFVMNKLQPLRVDSLLVLNISEGESFRAYAKMYYEVFN</sequence>
<gene>
    <name evidence="2" type="ORF">HYC85_030133</name>
</gene>
<proteinExistence type="predicted"/>
<dbReference type="AlphaFoldDB" id="A0A7J7FZW0"/>
<dbReference type="InterPro" id="IPR005162">
    <property type="entry name" value="Retrotrans_gag_dom"/>
</dbReference>
<reference evidence="2 3" key="2">
    <citation type="submission" date="2020-07" db="EMBL/GenBank/DDBJ databases">
        <title>Genome assembly of wild tea tree DASZ reveals pedigree and selection history of tea varieties.</title>
        <authorList>
            <person name="Zhang W."/>
        </authorList>
    </citation>
    <scope>NUCLEOTIDE SEQUENCE [LARGE SCALE GENOMIC DNA]</scope>
    <source>
        <strain evidence="3">cv. G240</strain>
        <tissue evidence="2">Leaf</tissue>
    </source>
</reference>
<comment type="caution">
    <text evidence="2">The sequence shown here is derived from an EMBL/GenBank/DDBJ whole genome shotgun (WGS) entry which is preliminary data.</text>
</comment>
<evidence type="ECO:0000259" key="1">
    <source>
        <dbReference type="Pfam" id="PF03732"/>
    </source>
</evidence>